<gene>
    <name evidence="2" type="ORF">Ga0061069_10436</name>
</gene>
<sequence length="205" mass="21966">MLHLPAVWNDINLGLYSHWAASGDAGAGRVDAALFFAEFAIYAAPLLLVWGWLRRPESQRLPLLQAAVAALLALGLNQIVGLMIFEPRPFAVGLGPALLAHATDSGLPSDHLTVMWAVAFSLLLTPAWRPAGLALALIGLPMAWARVYLGVHWPLDMAAAALSALVAALAVHAARGLLLQPAMPMLGRLYRKLFAPAIRHGWALR</sequence>
<reference evidence="3" key="1">
    <citation type="submission" date="2015-08" db="EMBL/GenBank/DDBJ databases">
        <authorList>
            <person name="Varghese N."/>
        </authorList>
    </citation>
    <scope>NUCLEOTIDE SEQUENCE [LARGE SCALE GENOMIC DNA]</scope>
    <source>
        <strain evidence="3">DSM 18181</strain>
    </source>
</reference>
<dbReference type="AlphaFoldDB" id="A0A0K6HZ76"/>
<dbReference type="Pfam" id="PF01569">
    <property type="entry name" value="PAP2"/>
    <property type="match status" value="1"/>
</dbReference>
<evidence type="ECO:0000313" key="2">
    <source>
        <dbReference type="EMBL" id="CUA96180.1"/>
    </source>
</evidence>
<proteinExistence type="predicted"/>
<dbReference type="GO" id="GO:0050380">
    <property type="term" value="F:undecaprenyl-diphosphatase activity"/>
    <property type="evidence" value="ECO:0007669"/>
    <property type="project" value="InterPro"/>
</dbReference>
<dbReference type="SMART" id="SM00014">
    <property type="entry name" value="acidPPc"/>
    <property type="match status" value="1"/>
</dbReference>
<dbReference type="OrthoDB" id="9801622at2"/>
<dbReference type="CDD" id="cd03385">
    <property type="entry name" value="PAP2_BcrC_like"/>
    <property type="match status" value="1"/>
</dbReference>
<dbReference type="GO" id="GO:0005886">
    <property type="term" value="C:plasma membrane"/>
    <property type="evidence" value="ECO:0007669"/>
    <property type="project" value="InterPro"/>
</dbReference>
<dbReference type="InterPro" id="IPR033879">
    <property type="entry name" value="UPP_Pase"/>
</dbReference>
<dbReference type="SUPFAM" id="SSF48317">
    <property type="entry name" value="Acid phosphatase/Vanadium-dependent haloperoxidase"/>
    <property type="match status" value="1"/>
</dbReference>
<dbReference type="Gene3D" id="1.20.144.10">
    <property type="entry name" value="Phosphatidic acid phosphatase type 2/haloperoxidase"/>
    <property type="match status" value="1"/>
</dbReference>
<evidence type="ECO:0000259" key="1">
    <source>
        <dbReference type="SMART" id="SM00014"/>
    </source>
</evidence>
<evidence type="ECO:0000313" key="3">
    <source>
        <dbReference type="Proteomes" id="UP000183649"/>
    </source>
</evidence>
<organism evidence="2 3">
    <name type="scientific">Thiomonas bhubaneswarensis</name>
    <dbReference type="NCBI Taxonomy" id="339866"/>
    <lineage>
        <taxon>Bacteria</taxon>
        <taxon>Pseudomonadati</taxon>
        <taxon>Pseudomonadota</taxon>
        <taxon>Betaproteobacteria</taxon>
        <taxon>Burkholderiales</taxon>
        <taxon>Thiomonas</taxon>
    </lineage>
</organism>
<name>A0A0K6HZ76_9BURK</name>
<dbReference type="PANTHER" id="PTHR14969">
    <property type="entry name" value="SPHINGOSINE-1-PHOSPHATE PHOSPHOHYDROLASE"/>
    <property type="match status" value="1"/>
</dbReference>
<dbReference type="EMBL" id="CYHF01000004">
    <property type="protein sequence ID" value="CUA96180.1"/>
    <property type="molecule type" value="Genomic_DNA"/>
</dbReference>
<keyword evidence="3" id="KW-1185">Reference proteome</keyword>
<dbReference type="InterPro" id="IPR000326">
    <property type="entry name" value="PAP2/HPO"/>
</dbReference>
<dbReference type="InterPro" id="IPR036938">
    <property type="entry name" value="PAP2/HPO_sf"/>
</dbReference>
<protein>
    <submittedName>
        <fullName evidence="2">Undecaprenyl-diphosphatase</fullName>
    </submittedName>
</protein>
<dbReference type="STRING" id="339866.GCA_001418255_01269"/>
<dbReference type="RefSeq" id="WP_055450196.1">
    <property type="nucleotide sequence ID" value="NZ_CYHF01000004.1"/>
</dbReference>
<accession>A0A0K6HZ76</accession>
<dbReference type="Proteomes" id="UP000183649">
    <property type="component" value="Unassembled WGS sequence"/>
</dbReference>
<feature type="domain" description="Phosphatidic acid phosphatase type 2/haloperoxidase" evidence="1">
    <location>
        <begin position="61"/>
        <end position="172"/>
    </location>
</feature>
<dbReference type="PANTHER" id="PTHR14969:SF13">
    <property type="entry name" value="AT30094P"/>
    <property type="match status" value="1"/>
</dbReference>